<name>A0A9X0R226_9PROT</name>
<evidence type="ECO:0000313" key="2">
    <source>
        <dbReference type="EMBL" id="MBC4017940.1"/>
    </source>
</evidence>
<keyword evidence="3" id="KW-1185">Reference proteome</keyword>
<feature type="region of interest" description="Disordered" evidence="1">
    <location>
        <begin position="127"/>
        <end position="226"/>
    </location>
</feature>
<sequence>MPRLESVLFRHMDAQIETPARTRGVVERAGRFLGLTGWAVDPSHPGRPAEIEVLAGETVIATCRTSLPRPDLGLGEAAAAAGFRLPRTAFQTAVARAQRGKGGVLSLRLAGTGEALHAAVALPSLDELVDAGGDDPPSPVAEPAAAAASPPPVPPPAGVPAPPAASSRPLPTAEPVPPAASSEQPPAGVPASSAMPPPATESVPSVAPPVAPPVALPPSPPSAEAAARDLPAALASLRQLATTLPAATAPPRQAGFIEAFGATTGGPLWLFGWMRPTAGHHFPCRIGEETLHPAGMAIAWQARPDLPEGGVAFTAAVDTAWRPDSETPRPQLLFGPDGADRLECLDTSQWLDEPACATRLAAAAAKLSGRFLRPLQRLAAATNAWAPDGPETAALGLKAHVERLVVVPGFGALVAGWALSPQQPMQPRLLRLGERVLPVLPGSITRTARRDLLENAGGSARLAASAGFTAVFAGPLAPEDAGEAVLKLVTEGGIGCNHRVAPAQLRLLGHSAEIEELLTFYPALEREAWFPDLARAIGAGLRRAAARATLVLLHPAPAAILATIGADRSDAALLLADLALLADRRPDLPPIVLLLGSGETRATALAGFGELQEQVAARGSLFELPDPAQALHALPTVLDALGAERFIFLGPGAFPDAAGWDALLDVLAAPGPAPFSLTLRSGPLDAAAAAGTACFAWRRAECLGWLATQPVPVGGLASGLPALPPNRAAPPPGAGADPGRLVPVGRLARAVNALLFAPETPHG</sequence>
<accession>A0A9X0R226</accession>
<dbReference type="AlphaFoldDB" id="A0A9X0R226"/>
<dbReference type="EMBL" id="JACOMF010000038">
    <property type="protein sequence ID" value="MBC4017940.1"/>
    <property type="molecule type" value="Genomic_DNA"/>
</dbReference>
<comment type="caution">
    <text evidence="2">The sequence shown here is derived from an EMBL/GenBank/DDBJ whole genome shotgun (WGS) entry which is preliminary data.</text>
</comment>
<protein>
    <submittedName>
        <fullName evidence="2">Uncharacterized protein</fullName>
    </submittedName>
</protein>
<dbReference type="Proteomes" id="UP000600101">
    <property type="component" value="Unassembled WGS sequence"/>
</dbReference>
<evidence type="ECO:0000313" key="3">
    <source>
        <dbReference type="Proteomes" id="UP000600101"/>
    </source>
</evidence>
<evidence type="ECO:0000256" key="1">
    <source>
        <dbReference type="SAM" id="MobiDB-lite"/>
    </source>
</evidence>
<gene>
    <name evidence="2" type="ORF">H7965_21810</name>
</gene>
<dbReference type="RefSeq" id="WP_186772696.1">
    <property type="nucleotide sequence ID" value="NZ_JACOMF010000038.1"/>
</dbReference>
<reference evidence="2" key="1">
    <citation type="submission" date="2020-08" db="EMBL/GenBank/DDBJ databases">
        <authorList>
            <person name="Hu Y."/>
            <person name="Nguyen S.V."/>
            <person name="Li F."/>
            <person name="Fanning S."/>
        </authorList>
    </citation>
    <scope>NUCLEOTIDE SEQUENCE</scope>
    <source>
        <strain evidence="2">SYSU D8009</strain>
    </source>
</reference>
<feature type="compositionally biased region" description="Pro residues" evidence="1">
    <location>
        <begin position="206"/>
        <end position="221"/>
    </location>
</feature>
<proteinExistence type="predicted"/>
<organism evidence="2 3">
    <name type="scientific">Siccirubricoccus deserti</name>
    <dbReference type="NCBI Taxonomy" id="2013562"/>
    <lineage>
        <taxon>Bacteria</taxon>
        <taxon>Pseudomonadati</taxon>
        <taxon>Pseudomonadota</taxon>
        <taxon>Alphaproteobacteria</taxon>
        <taxon>Acetobacterales</taxon>
        <taxon>Roseomonadaceae</taxon>
        <taxon>Siccirubricoccus</taxon>
    </lineage>
</organism>
<feature type="compositionally biased region" description="Pro residues" evidence="1">
    <location>
        <begin position="149"/>
        <end position="163"/>
    </location>
</feature>